<protein>
    <recommendedName>
        <fullName evidence="3">F-box domain-containing protein</fullName>
    </recommendedName>
</protein>
<comment type="caution">
    <text evidence="1">The sequence shown here is derived from an EMBL/GenBank/DDBJ whole genome shotgun (WGS) entry which is preliminary data.</text>
</comment>
<accession>A0A1Y1WH48</accession>
<dbReference type="SUPFAM" id="SSF52047">
    <property type="entry name" value="RNI-like"/>
    <property type="match status" value="1"/>
</dbReference>
<dbReference type="GeneID" id="63806337"/>
<dbReference type="AlphaFoldDB" id="A0A1Y1WH48"/>
<keyword evidence="2" id="KW-1185">Reference proteome</keyword>
<name>A0A1Y1WH48_9FUNG</name>
<gene>
    <name evidence="1" type="ORF">DL89DRAFT_282503</name>
</gene>
<dbReference type="EMBL" id="MCFD01000003">
    <property type="protein sequence ID" value="ORX72444.1"/>
    <property type="molecule type" value="Genomic_DNA"/>
</dbReference>
<reference evidence="1 2" key="1">
    <citation type="submission" date="2016-07" db="EMBL/GenBank/DDBJ databases">
        <title>Pervasive Adenine N6-methylation of Active Genes in Fungi.</title>
        <authorList>
            <consortium name="DOE Joint Genome Institute"/>
            <person name="Mondo S.J."/>
            <person name="Dannebaum R.O."/>
            <person name="Kuo R.C."/>
            <person name="Labutti K."/>
            <person name="Haridas S."/>
            <person name="Kuo A."/>
            <person name="Salamov A."/>
            <person name="Ahrendt S.R."/>
            <person name="Lipzen A."/>
            <person name="Sullivan W."/>
            <person name="Andreopoulos W.B."/>
            <person name="Clum A."/>
            <person name="Lindquist E."/>
            <person name="Daum C."/>
            <person name="Ramamoorthy G.K."/>
            <person name="Gryganskyi A."/>
            <person name="Culley D."/>
            <person name="Magnuson J.K."/>
            <person name="James T.Y."/>
            <person name="O'Malley M.A."/>
            <person name="Stajich J.E."/>
            <person name="Spatafora J.W."/>
            <person name="Visel A."/>
            <person name="Grigoriev I.V."/>
        </authorList>
    </citation>
    <scope>NUCLEOTIDE SEQUENCE [LARGE SCALE GENOMIC DNA]</scope>
    <source>
        <strain evidence="1 2">ATCC 12442</strain>
    </source>
</reference>
<evidence type="ECO:0000313" key="1">
    <source>
        <dbReference type="EMBL" id="ORX72444.1"/>
    </source>
</evidence>
<dbReference type="Proteomes" id="UP000193922">
    <property type="component" value="Unassembled WGS sequence"/>
</dbReference>
<evidence type="ECO:0008006" key="3">
    <source>
        <dbReference type="Google" id="ProtNLM"/>
    </source>
</evidence>
<organism evidence="1 2">
    <name type="scientific">Linderina pennispora</name>
    <dbReference type="NCBI Taxonomy" id="61395"/>
    <lineage>
        <taxon>Eukaryota</taxon>
        <taxon>Fungi</taxon>
        <taxon>Fungi incertae sedis</taxon>
        <taxon>Zoopagomycota</taxon>
        <taxon>Kickxellomycotina</taxon>
        <taxon>Kickxellomycetes</taxon>
        <taxon>Kickxellales</taxon>
        <taxon>Kickxellaceae</taxon>
        <taxon>Linderina</taxon>
    </lineage>
</organism>
<dbReference type="OrthoDB" id="10437107at2759"/>
<evidence type="ECO:0000313" key="2">
    <source>
        <dbReference type="Proteomes" id="UP000193922"/>
    </source>
</evidence>
<proteinExistence type="predicted"/>
<sequence>MEEYDRVIDFINSYPKMHVWIPDDTFSVLFLQCTVECVCAKSSCLKSHKRRWKSNVNSLAAKGKLHLVTEFRIVMTDESKQPLDLSKAVLVIVPGISSVVSNVSSIVMVGNGAFEAGSLQTLRQMRSEAEEAADTIHRTFQNVSSLRLYSPNHTGDDSPCATDIPDYVWSQLEHADVLTPLSNELVGFCQNLTTLRLNSACLQMNADLPGIPTHCLRELDLYRIVHMFPWRLFNMSKGVVDFSNLESLTVEFVWSPDQPASFPGEGNDIVFGSLETLKVCGSGLVYLDFYTFFIGNPITKLSISEDPAYYSSIDFSILKDIKQLRVGHPTGYPQFMGRYSVAAIESLFESQSTVEEAVIDGLLYPIPVLTPWANLCSLHFLVSIADTNCMTSLLFQLPSLQKLTVVSYSMDRNDAEDMLFADQAVNFQNVDDMLDPDDRFPINESLLQLNLYAYTGFDWFGLYTLRKWVCSSAALTKKLELLSEPPEMLSISLQANDPASSVATSCAAA</sequence>
<dbReference type="RefSeq" id="XP_040745868.1">
    <property type="nucleotide sequence ID" value="XM_040889689.1"/>
</dbReference>